<dbReference type="RefSeq" id="YP_009665716.1">
    <property type="nucleotide sequence ID" value="NC_043254.1"/>
</dbReference>
<protein>
    <submittedName>
        <fullName evidence="2">FirrV-1-A40</fullName>
    </submittedName>
</protein>
<reference evidence="2" key="2">
    <citation type="submission" date="2003-01" db="EMBL/GenBank/DDBJ databases">
        <title>Partial Nucleotide Sequence of the Feldmannia irregularis Virus FirrV-1 Genome: On the Evolution of Large Phaeoviral Genomes.</title>
        <authorList>
            <person name="Delaroque N."/>
            <person name="Knippers R."/>
            <person name="Mueller D.G."/>
            <person name="Boland W."/>
        </authorList>
    </citation>
    <scope>NUCLEOTIDE SEQUENCE</scope>
    <source>
        <strain evidence="2">FirrV-1</strain>
    </source>
</reference>
<dbReference type="KEGG" id="vg:41332312"/>
<sequence>MLSQSLARTVACSGTRSAVNHPRPSVSNAGSMDDHENECTTVRAVQCSRCGRFKHVSDECRYTHDVNGIEIGNWRPARSNSMSSTSSASSSSSSGSGSSSSSSPGPSPGLPWGYCPFEGAPDPLDFSKELVGF</sequence>
<accession>Q6XM47</accession>
<organism evidence="2">
    <name type="scientific">Feldmannia irregularis virus a</name>
    <dbReference type="NCBI Taxonomy" id="231992"/>
    <lineage>
        <taxon>Viruses</taxon>
        <taxon>Varidnaviria</taxon>
        <taxon>Bamfordvirae</taxon>
        <taxon>Nucleocytoviricota</taxon>
        <taxon>Megaviricetes</taxon>
        <taxon>Algavirales</taxon>
        <taxon>Phycodnaviridae</taxon>
        <taxon>Phaeovirus</taxon>
        <taxon>Phaeovirus irregularis</taxon>
    </lineage>
</organism>
<dbReference type="GeneID" id="41332312"/>
<evidence type="ECO:0000313" key="2">
    <source>
        <dbReference type="EMBL" id="AAR26864.1"/>
    </source>
</evidence>
<feature type="region of interest" description="Disordered" evidence="1">
    <location>
        <begin position="1"/>
        <end position="37"/>
    </location>
</feature>
<feature type="region of interest" description="Disordered" evidence="1">
    <location>
        <begin position="71"/>
        <end position="116"/>
    </location>
</feature>
<feature type="compositionally biased region" description="Low complexity" evidence="1">
    <location>
        <begin position="79"/>
        <end position="104"/>
    </location>
</feature>
<proteinExistence type="predicted"/>
<feature type="compositionally biased region" description="Polar residues" evidence="1">
    <location>
        <begin position="1"/>
        <end position="18"/>
    </location>
</feature>
<reference evidence="2" key="1">
    <citation type="journal article" date="2003" name="J. Mol. Evol.">
        <title>Comparisons of two large phaeoviral genomes and evolutionary implications.</title>
        <authorList>
            <person name="Delaroque N."/>
            <person name="Boland W."/>
            <person name="Muller D.G."/>
            <person name="Knippers R."/>
        </authorList>
    </citation>
    <scope>NUCLEOTIDE SEQUENCE</scope>
    <source>
        <strain evidence="2">FirrV-1</strain>
    </source>
</reference>
<name>Q6XM47_9PHYC</name>
<dbReference type="EMBL" id="AY225133">
    <property type="protein sequence ID" value="AAR26864.1"/>
    <property type="molecule type" value="Genomic_DNA"/>
</dbReference>
<evidence type="ECO:0000256" key="1">
    <source>
        <dbReference type="SAM" id="MobiDB-lite"/>
    </source>
</evidence>